<proteinExistence type="inferred from homology"/>
<dbReference type="InterPro" id="IPR027278">
    <property type="entry name" value="ACCD_DCysDesulf"/>
</dbReference>
<evidence type="ECO:0000259" key="6">
    <source>
        <dbReference type="Pfam" id="PF00291"/>
    </source>
</evidence>
<comment type="similarity">
    <text evidence="2">Belongs to the ACC deaminase/D-cysteine desulfhydrase family.</text>
</comment>
<dbReference type="AlphaFoldDB" id="A0A1S8CVK7"/>
<evidence type="ECO:0000313" key="7">
    <source>
        <dbReference type="EMBL" id="ONG39541.1"/>
    </source>
</evidence>
<gene>
    <name evidence="7" type="ORF">BKE30_09325</name>
</gene>
<organism evidence="7 8">
    <name type="scientific">Alkanindiges hydrocarboniclasticus</name>
    <dbReference type="NCBI Taxonomy" id="1907941"/>
    <lineage>
        <taxon>Bacteria</taxon>
        <taxon>Pseudomonadati</taxon>
        <taxon>Pseudomonadota</taxon>
        <taxon>Gammaproteobacteria</taxon>
        <taxon>Moraxellales</taxon>
        <taxon>Moraxellaceae</taxon>
        <taxon>Alkanindiges</taxon>
    </lineage>
</organism>
<dbReference type="RefSeq" id="WP_076878332.1">
    <property type="nucleotide sequence ID" value="NZ_MLCN01000023.1"/>
</dbReference>
<reference evidence="7 8" key="1">
    <citation type="submission" date="2016-10" db="EMBL/GenBank/DDBJ databases">
        <title>Draft Genome sequence of Alkanindiges sp. strain H1.</title>
        <authorList>
            <person name="Subhash Y."/>
            <person name="Lee S."/>
        </authorList>
    </citation>
    <scope>NUCLEOTIDE SEQUENCE [LARGE SCALE GENOMIC DNA]</scope>
    <source>
        <strain evidence="7 8">H1</strain>
    </source>
</reference>
<dbReference type="GO" id="GO:0019148">
    <property type="term" value="F:D-cysteine desulfhydrase activity"/>
    <property type="evidence" value="ECO:0007669"/>
    <property type="project" value="TreeGrafter"/>
</dbReference>
<dbReference type="EMBL" id="MLCN01000023">
    <property type="protein sequence ID" value="ONG39541.1"/>
    <property type="molecule type" value="Genomic_DNA"/>
</dbReference>
<dbReference type="OrthoDB" id="9801249at2"/>
<dbReference type="PIRSF" id="PIRSF006278">
    <property type="entry name" value="ACCD_DCysDesulf"/>
    <property type="match status" value="1"/>
</dbReference>
<dbReference type="Pfam" id="PF00291">
    <property type="entry name" value="PALP"/>
    <property type="match status" value="1"/>
</dbReference>
<feature type="active site" description="Nucleophile" evidence="4">
    <location>
        <position position="66"/>
    </location>
</feature>
<evidence type="ECO:0000256" key="1">
    <source>
        <dbReference type="ARBA" id="ARBA00001933"/>
    </source>
</evidence>
<protein>
    <submittedName>
        <fullName evidence="7">1-aminocyclopropane-1-carboxylate deaminase</fullName>
    </submittedName>
</protein>
<sequence>MRFDANNSVNEQLDIPFPNNISVFIKREDLLHSQISGNKFRKLKYNLIKARQLNQRTLLTFGGAYSNHIAAVAAAGHEFGFNTIGIIRGEELLGKINDNPTLRLAQQQGMRLVFISRADYRRKTEPNFIQALQNQFGEFYLIPEGGTNALAVQGCTEILTAQDKQQFDYICCAVGTGGTIAGLIESSTDQQMVLGFPALKGDFLQAEIQQWTQKTNWELIPGYHWGGYAKTTPALLQFVQDFYGQNGIEIEPVYTGKMLFGIFDLIQQGYFPAHSQILVIHTGGLQGNLSTRFNLSP</sequence>
<dbReference type="PANTHER" id="PTHR43780:SF2">
    <property type="entry name" value="1-AMINOCYCLOPROPANE-1-CARBOXYLATE DEAMINASE-RELATED"/>
    <property type="match status" value="1"/>
</dbReference>
<evidence type="ECO:0000313" key="8">
    <source>
        <dbReference type="Proteomes" id="UP000192132"/>
    </source>
</evidence>
<comment type="cofactor">
    <cofactor evidence="1">
        <name>pyridoxal 5'-phosphate</name>
        <dbReference type="ChEBI" id="CHEBI:597326"/>
    </cofactor>
</comment>
<keyword evidence="8" id="KW-1185">Reference proteome</keyword>
<accession>A0A1S8CVK7</accession>
<evidence type="ECO:0000256" key="2">
    <source>
        <dbReference type="ARBA" id="ARBA00008639"/>
    </source>
</evidence>
<dbReference type="InterPro" id="IPR001926">
    <property type="entry name" value="TrpB-like_PALP"/>
</dbReference>
<evidence type="ECO:0000256" key="3">
    <source>
        <dbReference type="ARBA" id="ARBA00022898"/>
    </source>
</evidence>
<dbReference type="InterPro" id="IPR036052">
    <property type="entry name" value="TrpB-like_PALP_sf"/>
</dbReference>
<feature type="modified residue" description="N6-(pyridoxal phosphate)lysine" evidence="5">
    <location>
        <position position="39"/>
    </location>
</feature>
<evidence type="ECO:0000256" key="5">
    <source>
        <dbReference type="PIRSR" id="PIRSR006278-2"/>
    </source>
</evidence>
<dbReference type="SUPFAM" id="SSF53686">
    <property type="entry name" value="Tryptophan synthase beta subunit-like PLP-dependent enzymes"/>
    <property type="match status" value="1"/>
</dbReference>
<dbReference type="Proteomes" id="UP000192132">
    <property type="component" value="Unassembled WGS sequence"/>
</dbReference>
<dbReference type="STRING" id="1907941.BKE30_09325"/>
<dbReference type="Gene3D" id="3.40.50.1100">
    <property type="match status" value="2"/>
</dbReference>
<feature type="domain" description="Tryptophan synthase beta chain-like PALP" evidence="6">
    <location>
        <begin position="21"/>
        <end position="283"/>
    </location>
</feature>
<evidence type="ECO:0000256" key="4">
    <source>
        <dbReference type="PIRSR" id="PIRSR006278-1"/>
    </source>
</evidence>
<keyword evidence="3 5" id="KW-0663">Pyridoxal phosphate</keyword>
<comment type="caution">
    <text evidence="7">The sequence shown here is derived from an EMBL/GenBank/DDBJ whole genome shotgun (WGS) entry which is preliminary data.</text>
</comment>
<name>A0A1S8CVK7_9GAMM</name>
<dbReference type="PANTHER" id="PTHR43780">
    <property type="entry name" value="1-AMINOCYCLOPROPANE-1-CARBOXYLATE DEAMINASE-RELATED"/>
    <property type="match status" value="1"/>
</dbReference>